<dbReference type="RefSeq" id="XP_040780929.1">
    <property type="nucleotide sequence ID" value="XM_040922854.1"/>
</dbReference>
<proteinExistence type="predicted"/>
<dbReference type="Proteomes" id="UP000803844">
    <property type="component" value="Unassembled WGS sequence"/>
</dbReference>
<name>A0A9P5CT53_CRYP1</name>
<evidence type="ECO:0000313" key="3">
    <source>
        <dbReference type="Proteomes" id="UP000803844"/>
    </source>
</evidence>
<dbReference type="SUPFAM" id="SSF56112">
    <property type="entry name" value="Protein kinase-like (PK-like)"/>
    <property type="match status" value="1"/>
</dbReference>
<dbReference type="OrthoDB" id="25129at2759"/>
<sequence length="191" mass="21858">MQMIKLNYGYKLLLSRVEAHPDLLQNAKPVFEEVIAMAMAELEDRTKLQVIHGDFWTGNILLPDEVLQPSKRTPLLVIDWEMLQLWLPQLDLGQMIAELYELYLYKRIKAGLWLIEGFVAGYGIVDDDFAFRTALHVGTHLVGFGSMVPGWGTPEQAMEVVGVGRDIILRAWAKDRKWFESHDLSSLFNVD</sequence>
<comment type="caution">
    <text evidence="2">The sequence shown here is derived from an EMBL/GenBank/DDBJ whole genome shotgun (WGS) entry which is preliminary data.</text>
</comment>
<organism evidence="2 3">
    <name type="scientific">Cryphonectria parasitica (strain ATCC 38755 / EP155)</name>
    <dbReference type="NCBI Taxonomy" id="660469"/>
    <lineage>
        <taxon>Eukaryota</taxon>
        <taxon>Fungi</taxon>
        <taxon>Dikarya</taxon>
        <taxon>Ascomycota</taxon>
        <taxon>Pezizomycotina</taxon>
        <taxon>Sordariomycetes</taxon>
        <taxon>Sordariomycetidae</taxon>
        <taxon>Diaporthales</taxon>
        <taxon>Cryphonectriaceae</taxon>
        <taxon>Cryphonectria-Endothia species complex</taxon>
        <taxon>Cryphonectria</taxon>
    </lineage>
</organism>
<dbReference type="Gene3D" id="3.90.1200.10">
    <property type="match status" value="1"/>
</dbReference>
<accession>A0A9P5CT53</accession>
<gene>
    <name evidence="2" type="ORF">M406DRAFT_354197</name>
</gene>
<dbReference type="EMBL" id="MU032344">
    <property type="protein sequence ID" value="KAF3769968.1"/>
    <property type="molecule type" value="Genomic_DNA"/>
</dbReference>
<dbReference type="InterPro" id="IPR002575">
    <property type="entry name" value="Aminoglycoside_PTrfase"/>
</dbReference>
<protein>
    <recommendedName>
        <fullName evidence="1">Aminoglycoside phosphotransferase domain-containing protein</fullName>
    </recommendedName>
</protein>
<dbReference type="Pfam" id="PF01636">
    <property type="entry name" value="APH"/>
    <property type="match status" value="1"/>
</dbReference>
<dbReference type="GeneID" id="63839983"/>
<evidence type="ECO:0000259" key="1">
    <source>
        <dbReference type="Pfam" id="PF01636"/>
    </source>
</evidence>
<reference evidence="2" key="1">
    <citation type="journal article" date="2020" name="Phytopathology">
        <title>Genome sequence of the chestnut blight fungus Cryphonectria parasitica EP155: A fundamental resource for an archetypical invasive plant pathogen.</title>
        <authorList>
            <person name="Crouch J.A."/>
            <person name="Dawe A."/>
            <person name="Aerts A."/>
            <person name="Barry K."/>
            <person name="Churchill A.C.L."/>
            <person name="Grimwood J."/>
            <person name="Hillman B."/>
            <person name="Milgroom M.G."/>
            <person name="Pangilinan J."/>
            <person name="Smith M."/>
            <person name="Salamov A."/>
            <person name="Schmutz J."/>
            <person name="Yadav J."/>
            <person name="Grigoriev I.V."/>
            <person name="Nuss D."/>
        </authorList>
    </citation>
    <scope>NUCLEOTIDE SEQUENCE</scope>
    <source>
        <strain evidence="2">EP155</strain>
    </source>
</reference>
<dbReference type="InterPro" id="IPR011009">
    <property type="entry name" value="Kinase-like_dom_sf"/>
</dbReference>
<evidence type="ECO:0000313" key="2">
    <source>
        <dbReference type="EMBL" id="KAF3769968.1"/>
    </source>
</evidence>
<keyword evidence="3" id="KW-1185">Reference proteome</keyword>
<feature type="domain" description="Aminoglycoside phosphotransferase" evidence="1">
    <location>
        <begin position="25"/>
        <end position="97"/>
    </location>
</feature>
<dbReference type="AlphaFoldDB" id="A0A9P5CT53"/>